<organism evidence="1 2">
    <name type="scientific">Bemisia tabaci</name>
    <name type="common">Sweetpotato whitefly</name>
    <name type="synonym">Aleurodes tabaci</name>
    <dbReference type="NCBI Taxonomy" id="7038"/>
    <lineage>
        <taxon>Eukaryota</taxon>
        <taxon>Metazoa</taxon>
        <taxon>Ecdysozoa</taxon>
        <taxon>Arthropoda</taxon>
        <taxon>Hexapoda</taxon>
        <taxon>Insecta</taxon>
        <taxon>Pterygota</taxon>
        <taxon>Neoptera</taxon>
        <taxon>Paraneoptera</taxon>
        <taxon>Hemiptera</taxon>
        <taxon>Sternorrhyncha</taxon>
        <taxon>Aleyrodoidea</taxon>
        <taxon>Aleyrodidae</taxon>
        <taxon>Aleyrodinae</taxon>
        <taxon>Bemisia</taxon>
    </lineage>
</organism>
<gene>
    <name evidence="1" type="ORF">BEMITA_LOCUS6815</name>
</gene>
<dbReference type="PANTHER" id="PTHR47331:SF5">
    <property type="entry name" value="RIBONUCLEASE H"/>
    <property type="match status" value="1"/>
</dbReference>
<keyword evidence="2" id="KW-1185">Reference proteome</keyword>
<name>A0A9P0F1E9_BEMTA</name>
<protein>
    <recommendedName>
        <fullName evidence="3">Gag-pol polyprotein</fullName>
    </recommendedName>
</protein>
<dbReference type="EMBL" id="OU963865">
    <property type="protein sequence ID" value="CAH0387850.1"/>
    <property type="molecule type" value="Genomic_DNA"/>
</dbReference>
<dbReference type="AlphaFoldDB" id="A0A9P0F1E9"/>
<evidence type="ECO:0008006" key="3">
    <source>
        <dbReference type="Google" id="ProtNLM"/>
    </source>
</evidence>
<sequence length="430" mass="48925">MDSDADVRPLALEVTSESIQSQLDSFTAYLASGNISPNELEVRYKSVLPLLDRQSRVIHEWKKIDPSRAPNLQAFENQYFQALAKTKMLQDAACTQNNSAAVSIGSQISPFLSILNLKPADLPIFNGKFDKFKAYIDMFEALIDSNDSLTSIQKFHYLRSSLSGEAATLVDTIRFKAENYSIAVEALKSHYQNEKLSVHQIVRALFELPKVSFKDSKSIQNLSFQFSQAINVLKSEDLTPIEKDPFLSYLILSKFDEPLLRTWEKKCNSRAPPKWNDLLKYLVTQSQLSQSVDHHFHSRPKETDKDRVQFKGVQEGRISKRYGKAQSFVSAAVKANFQSKAQKSNGVTSSLKCHYCNDFHPIYKCYKFLKLSVPDRIKVVKGLKVCEICFNKNHEKQNCTREKCKTCNKNHNSILHQADYHKSSDTSAKA</sequence>
<proteinExistence type="predicted"/>
<evidence type="ECO:0000313" key="2">
    <source>
        <dbReference type="Proteomes" id="UP001152759"/>
    </source>
</evidence>
<evidence type="ECO:0000313" key="1">
    <source>
        <dbReference type="EMBL" id="CAH0387850.1"/>
    </source>
</evidence>
<dbReference type="PANTHER" id="PTHR47331">
    <property type="entry name" value="PHD-TYPE DOMAIN-CONTAINING PROTEIN"/>
    <property type="match status" value="1"/>
</dbReference>
<reference evidence="1" key="1">
    <citation type="submission" date="2021-12" db="EMBL/GenBank/DDBJ databases">
        <authorList>
            <person name="King R."/>
        </authorList>
    </citation>
    <scope>NUCLEOTIDE SEQUENCE</scope>
</reference>
<accession>A0A9P0F1E9</accession>
<dbReference type="InterPro" id="IPR005312">
    <property type="entry name" value="DUF1759"/>
</dbReference>
<dbReference type="Proteomes" id="UP001152759">
    <property type="component" value="Chromosome 4"/>
</dbReference>
<dbReference type="Pfam" id="PF03564">
    <property type="entry name" value="DUF1759"/>
    <property type="match status" value="1"/>
</dbReference>